<evidence type="ECO:0000313" key="1">
    <source>
        <dbReference type="EMBL" id="QED29968.1"/>
    </source>
</evidence>
<accession>A0A5B8XYD0</accession>
<dbReference type="PANTHER" id="PTHR38733:SF1">
    <property type="entry name" value="TYPE IV METHYL-DIRECTED RESTRICTION ENZYME ECOKMCRBC"/>
    <property type="match status" value="1"/>
</dbReference>
<sequence length="461" mass="53764">MNRLTAVEYERVYLGDEDTITGERDSSGKTLIHPKHFRTLQEFDEGHAEESKQIFQWRSKYLQPKNWIGIVQVGSLIVEILPKIYRAPKAPGTEGQETEEVFQRKNLLYMLSLSGDLPLRDRDLASQSLHKAPISETLIRLFAEQLLEQLLLGVQHGYVHQEDNLRFLRGKLKFSQHIKHNFARADRFYTVYEEFLADTPLNRIFKATCVRLRDITRRPASQERLDSCLSILDEVSLKPLIAADFDNFTENRQNARFTSLINFCRLVWEGNIATGMRGKTATFALLFDMNAVFERFVAEFMRRHVIRDFPDAQLSPQSKGLREYLLWRLNDKDERKGVLELKPDILVMCGDSPRLIIDTKWKQLATEKGNRYGVTSGDLYQLYAYATRYDCSHNILLYPWVPDVKERDYELRDDARHRISTRFVDLSMDLTQREGREKLTDYLKIIVEGAIPQEEHHASAE</sequence>
<dbReference type="InterPro" id="IPR019292">
    <property type="entry name" value="McrC"/>
</dbReference>
<dbReference type="Proteomes" id="UP000321595">
    <property type="component" value="Chromosome"/>
</dbReference>
<dbReference type="AlphaFoldDB" id="A0A5B8XYD0"/>
<dbReference type="OrthoDB" id="307209at2"/>
<proteinExistence type="predicted"/>
<dbReference type="PANTHER" id="PTHR38733">
    <property type="entry name" value="PROTEIN MCRC"/>
    <property type="match status" value="1"/>
</dbReference>
<reference evidence="1 2" key="1">
    <citation type="submission" date="2019-08" db="EMBL/GenBank/DDBJ databases">
        <authorList>
            <person name="Liang Q."/>
        </authorList>
    </citation>
    <scope>NUCLEOTIDE SEQUENCE [LARGE SCALE GENOMIC DNA]</scope>
    <source>
        <strain evidence="1 2">V1718</strain>
    </source>
</reference>
<protein>
    <recommendedName>
        <fullName evidence="3">Restriction endonuclease</fullName>
    </recommendedName>
</protein>
<dbReference type="RefSeq" id="WP_146963235.1">
    <property type="nucleotide sequence ID" value="NZ_CP042467.1"/>
</dbReference>
<evidence type="ECO:0008006" key="3">
    <source>
        <dbReference type="Google" id="ProtNLM"/>
    </source>
</evidence>
<dbReference type="EMBL" id="CP042467">
    <property type="protein sequence ID" value="QED29968.1"/>
    <property type="molecule type" value="Genomic_DNA"/>
</dbReference>
<organism evidence="1 2">
    <name type="scientific">Microvenator marinus</name>
    <dbReference type="NCBI Taxonomy" id="2600177"/>
    <lineage>
        <taxon>Bacteria</taxon>
        <taxon>Deltaproteobacteria</taxon>
        <taxon>Bradymonadales</taxon>
        <taxon>Microvenatoraceae</taxon>
        <taxon>Microvenator</taxon>
    </lineage>
</organism>
<keyword evidence="2" id="KW-1185">Reference proteome</keyword>
<gene>
    <name evidence="1" type="ORF">FRD01_22575</name>
</gene>
<dbReference type="KEGG" id="bbae:FRD01_22575"/>
<evidence type="ECO:0000313" key="2">
    <source>
        <dbReference type="Proteomes" id="UP000321595"/>
    </source>
</evidence>
<name>A0A5B8XYD0_9DELT</name>
<dbReference type="REBASE" id="364475">
    <property type="entry name" value="BbaV1718McrBC2P"/>
</dbReference>
<dbReference type="Pfam" id="PF10117">
    <property type="entry name" value="McrBC"/>
    <property type="match status" value="1"/>
</dbReference>